<dbReference type="InterPro" id="IPR022929">
    <property type="entry name" value="Put_MntP"/>
</dbReference>
<feature type="transmembrane region" description="Helical" evidence="8">
    <location>
        <begin position="130"/>
        <end position="151"/>
    </location>
</feature>
<feature type="transmembrane region" description="Helical" evidence="8">
    <location>
        <begin position="34"/>
        <end position="53"/>
    </location>
</feature>
<evidence type="ECO:0000256" key="3">
    <source>
        <dbReference type="ARBA" id="ARBA00022692"/>
    </source>
</evidence>
<evidence type="ECO:0000256" key="4">
    <source>
        <dbReference type="ARBA" id="ARBA00022989"/>
    </source>
</evidence>
<keyword evidence="7 8" id="KW-0464">Manganese</keyword>
<dbReference type="KEGG" id="msd:MYSTI_07157"/>
<evidence type="ECO:0000313" key="9">
    <source>
        <dbReference type="EMBL" id="AGC48429.1"/>
    </source>
</evidence>
<dbReference type="Pfam" id="PF02659">
    <property type="entry name" value="Mntp"/>
    <property type="match status" value="1"/>
</dbReference>
<dbReference type="PANTHER" id="PTHR35529">
    <property type="entry name" value="MANGANESE EFFLUX PUMP MNTP-RELATED"/>
    <property type="match status" value="1"/>
</dbReference>
<evidence type="ECO:0000256" key="1">
    <source>
        <dbReference type="ARBA" id="ARBA00022448"/>
    </source>
</evidence>
<keyword evidence="3 8" id="KW-0812">Transmembrane</keyword>
<dbReference type="HOGENOM" id="CLU_096410_3_0_7"/>
<dbReference type="Proteomes" id="UP000011131">
    <property type="component" value="Chromosome"/>
</dbReference>
<evidence type="ECO:0000313" key="10">
    <source>
        <dbReference type="Proteomes" id="UP000011131"/>
    </source>
</evidence>
<reference evidence="9 10" key="1">
    <citation type="journal article" date="2013" name="Genome Announc.">
        <title>Complete genome sequence of Myxococcus stipitatus strain DSM 14675, a fruiting myxobacterium.</title>
        <authorList>
            <person name="Huntley S."/>
            <person name="Kneip S."/>
            <person name="Treuner-Lange A."/>
            <person name="Sogaard-Andersen L."/>
        </authorList>
    </citation>
    <scope>NUCLEOTIDE SEQUENCE [LARGE SCALE GENOMIC DNA]</scope>
    <source>
        <strain evidence="10">DSM 14675 / JCM 12634 / Mx s8</strain>
    </source>
</reference>
<dbReference type="InterPro" id="IPR003810">
    <property type="entry name" value="Mntp/YtaF"/>
</dbReference>
<evidence type="ECO:0000256" key="2">
    <source>
        <dbReference type="ARBA" id="ARBA00022475"/>
    </source>
</evidence>
<name>L7UPJ0_MYXSD</name>
<accession>L7UPJ0</accession>
<protein>
    <recommendedName>
        <fullName evidence="8">Putative manganese efflux pump MntP</fullName>
    </recommendedName>
</protein>
<comment type="caution">
    <text evidence="8">Lacks conserved residue(s) required for the propagation of feature annotation.</text>
</comment>
<dbReference type="PANTHER" id="PTHR35529:SF1">
    <property type="entry name" value="MANGANESE EFFLUX PUMP MNTP-RELATED"/>
    <property type="match status" value="1"/>
</dbReference>
<comment type="similarity">
    <text evidence="8">Belongs to the MntP (TC 9.B.29) family.</text>
</comment>
<sequence length="185" mass="19146">MEMTLLLLALGVAMDATAVSGGMAIRGARPPDIFKLALTFGVFQFGMSLGGALGGKAILTHFAAIDHWIAFGLLALVGGHMIWEAFSHDEEERASAPVGIKLSMLLTLGVATSIDALAVGVTLPALELGIFYSTGLIGVLTFVLSILGAWAGKRLGERFGTSIEILGGLVLIGIGTKTLVEHLSA</sequence>
<dbReference type="PATRIC" id="fig|1278073.3.peg.7271"/>
<dbReference type="GO" id="GO:0005384">
    <property type="term" value="F:manganese ion transmembrane transporter activity"/>
    <property type="evidence" value="ECO:0007669"/>
    <property type="project" value="UniProtKB-UniRule"/>
</dbReference>
<evidence type="ECO:0000256" key="7">
    <source>
        <dbReference type="ARBA" id="ARBA00023211"/>
    </source>
</evidence>
<dbReference type="HAMAP" id="MF_01521">
    <property type="entry name" value="MntP_pump"/>
    <property type="match status" value="1"/>
</dbReference>
<feature type="transmembrane region" description="Helical" evidence="8">
    <location>
        <begin position="103"/>
        <end position="123"/>
    </location>
</feature>
<keyword evidence="6 8" id="KW-0472">Membrane</keyword>
<dbReference type="AlphaFoldDB" id="L7UPJ0"/>
<keyword evidence="1 8" id="KW-0813">Transport</keyword>
<comment type="subcellular location">
    <subcellularLocation>
        <location evidence="8">Cell inner membrane</location>
        <topology evidence="8">Multi-pass membrane protein</topology>
    </subcellularLocation>
</comment>
<keyword evidence="8" id="KW-0997">Cell inner membrane</keyword>
<evidence type="ECO:0000256" key="6">
    <source>
        <dbReference type="ARBA" id="ARBA00023136"/>
    </source>
</evidence>
<feature type="transmembrane region" description="Helical" evidence="8">
    <location>
        <begin position="65"/>
        <end position="83"/>
    </location>
</feature>
<evidence type="ECO:0000256" key="5">
    <source>
        <dbReference type="ARBA" id="ARBA00023065"/>
    </source>
</evidence>
<organism evidence="9 10">
    <name type="scientific">Myxococcus stipitatus (strain DSM 14675 / JCM 12634 / Mx s8)</name>
    <dbReference type="NCBI Taxonomy" id="1278073"/>
    <lineage>
        <taxon>Bacteria</taxon>
        <taxon>Pseudomonadati</taxon>
        <taxon>Myxococcota</taxon>
        <taxon>Myxococcia</taxon>
        <taxon>Myxococcales</taxon>
        <taxon>Cystobacterineae</taxon>
        <taxon>Myxococcaceae</taxon>
        <taxon>Myxococcus</taxon>
    </lineage>
</organism>
<dbReference type="EMBL" id="CP004025">
    <property type="protein sequence ID" value="AGC48429.1"/>
    <property type="molecule type" value="Genomic_DNA"/>
</dbReference>
<keyword evidence="4 8" id="KW-1133">Transmembrane helix</keyword>
<keyword evidence="2 8" id="KW-1003">Cell membrane</keyword>
<dbReference type="OrthoDB" id="9811590at2"/>
<keyword evidence="10" id="KW-1185">Reference proteome</keyword>
<dbReference type="STRING" id="1278073.MYSTI_07157"/>
<gene>
    <name evidence="8" type="primary">mntP</name>
    <name evidence="9" type="ordered locus">MYSTI_07157</name>
</gene>
<dbReference type="GO" id="GO:0005886">
    <property type="term" value="C:plasma membrane"/>
    <property type="evidence" value="ECO:0007669"/>
    <property type="project" value="UniProtKB-SubCell"/>
</dbReference>
<comment type="function">
    <text evidence="8">Probably functions as a manganese efflux pump.</text>
</comment>
<evidence type="ECO:0000256" key="8">
    <source>
        <dbReference type="HAMAP-Rule" id="MF_01521"/>
    </source>
</evidence>
<keyword evidence="5 8" id="KW-0406">Ion transport</keyword>
<dbReference type="eggNOG" id="COG1971">
    <property type="taxonomic scope" value="Bacteria"/>
</dbReference>
<proteinExistence type="inferred from homology"/>